<dbReference type="GeneID" id="20213875"/>
<dbReference type="InterPro" id="IPR036770">
    <property type="entry name" value="Ankyrin_rpt-contain_sf"/>
</dbReference>
<dbReference type="InterPro" id="IPR011029">
    <property type="entry name" value="DEATH-like_dom_sf"/>
</dbReference>
<dbReference type="HOGENOM" id="CLU_093013_0_0_1"/>
<dbReference type="GO" id="GO:0007165">
    <property type="term" value="P:signal transduction"/>
    <property type="evidence" value="ECO:0007669"/>
    <property type="project" value="InterPro"/>
</dbReference>
<dbReference type="EMBL" id="AMQM01000823">
    <property type="status" value="NOT_ANNOTATED_CDS"/>
    <property type="molecule type" value="Genomic_DNA"/>
</dbReference>
<dbReference type="CTD" id="20213875"/>
<dbReference type="Pfam" id="PF00023">
    <property type="entry name" value="Ank"/>
    <property type="match status" value="1"/>
</dbReference>
<proteinExistence type="predicted"/>
<dbReference type="STRING" id="6412.T1FYH7"/>
<dbReference type="eggNOG" id="KOG4177">
    <property type="taxonomic scope" value="Eukaryota"/>
</dbReference>
<dbReference type="PRINTS" id="PR01415">
    <property type="entry name" value="ANKYRIN"/>
</dbReference>
<dbReference type="PANTHER" id="PTHR24125">
    <property type="entry name" value="ANKYRIN REPEAT AND DEATH DOMAIN-CONTAINING PROTEIN"/>
    <property type="match status" value="1"/>
</dbReference>
<reference evidence="4" key="3">
    <citation type="submission" date="2015-06" db="UniProtKB">
        <authorList>
            <consortium name="EnsemblMetazoa"/>
        </authorList>
    </citation>
    <scope>IDENTIFICATION</scope>
</reference>
<dbReference type="RefSeq" id="XP_009019626.1">
    <property type="nucleotide sequence ID" value="XM_009021378.1"/>
</dbReference>
<keyword evidence="5" id="KW-1185">Reference proteome</keyword>
<dbReference type="InParanoid" id="T1FYH7"/>
<dbReference type="OMA" id="GANIHCE"/>
<organism evidence="4 5">
    <name type="scientific">Helobdella robusta</name>
    <name type="common">Californian leech</name>
    <dbReference type="NCBI Taxonomy" id="6412"/>
    <lineage>
        <taxon>Eukaryota</taxon>
        <taxon>Metazoa</taxon>
        <taxon>Spiralia</taxon>
        <taxon>Lophotrochozoa</taxon>
        <taxon>Annelida</taxon>
        <taxon>Clitellata</taxon>
        <taxon>Hirudinea</taxon>
        <taxon>Rhynchobdellida</taxon>
        <taxon>Glossiphoniidae</taxon>
        <taxon>Helobdella</taxon>
    </lineage>
</organism>
<dbReference type="Pfam" id="PF12796">
    <property type="entry name" value="Ank_2"/>
    <property type="match status" value="1"/>
</dbReference>
<dbReference type="EMBL" id="KB096742">
    <property type="protein sequence ID" value="ESO02218.1"/>
    <property type="molecule type" value="Genomic_DNA"/>
</dbReference>
<dbReference type="InterPro" id="IPR002110">
    <property type="entry name" value="Ankyrin_rpt"/>
</dbReference>
<feature type="repeat" description="ANK" evidence="1">
    <location>
        <begin position="8"/>
        <end position="40"/>
    </location>
</feature>
<reference evidence="5" key="1">
    <citation type="submission" date="2012-12" db="EMBL/GenBank/DDBJ databases">
        <authorList>
            <person name="Hellsten U."/>
            <person name="Grimwood J."/>
            <person name="Chapman J.A."/>
            <person name="Shapiro H."/>
            <person name="Aerts A."/>
            <person name="Otillar R.P."/>
            <person name="Terry A.Y."/>
            <person name="Boore J.L."/>
            <person name="Simakov O."/>
            <person name="Marletaz F."/>
            <person name="Cho S.-J."/>
            <person name="Edsinger-Gonzales E."/>
            <person name="Havlak P."/>
            <person name="Kuo D.-H."/>
            <person name="Larsson T."/>
            <person name="Lv J."/>
            <person name="Arendt D."/>
            <person name="Savage R."/>
            <person name="Osoegawa K."/>
            <person name="de Jong P."/>
            <person name="Lindberg D.R."/>
            <person name="Seaver E.C."/>
            <person name="Weisblat D.A."/>
            <person name="Putnam N.H."/>
            <person name="Grigoriev I.V."/>
            <person name="Rokhsar D.S."/>
        </authorList>
    </citation>
    <scope>NUCLEOTIDE SEQUENCE</scope>
</reference>
<dbReference type="Gene3D" id="1.10.533.10">
    <property type="entry name" value="Death Domain, Fas"/>
    <property type="match status" value="1"/>
</dbReference>
<feature type="domain" description="Death" evidence="2">
    <location>
        <begin position="180"/>
        <end position="247"/>
    </location>
</feature>
<name>T1FYH7_HELRO</name>
<dbReference type="AlphaFoldDB" id="T1FYH7"/>
<feature type="repeat" description="ANK" evidence="1">
    <location>
        <begin position="73"/>
        <end position="105"/>
    </location>
</feature>
<dbReference type="KEGG" id="hro:HELRODRAFT_66160"/>
<keyword evidence="1" id="KW-0040">ANK repeat</keyword>
<dbReference type="PROSITE" id="PS50017">
    <property type="entry name" value="DEATH_DOMAIN"/>
    <property type="match status" value="1"/>
</dbReference>
<evidence type="ECO:0000313" key="3">
    <source>
        <dbReference type="EMBL" id="ESO02218.1"/>
    </source>
</evidence>
<evidence type="ECO:0000256" key="1">
    <source>
        <dbReference type="PROSITE-ProRule" id="PRU00023"/>
    </source>
</evidence>
<dbReference type="PROSITE" id="PS50297">
    <property type="entry name" value="ANK_REP_REGION"/>
    <property type="match status" value="3"/>
</dbReference>
<dbReference type="SMART" id="SM00248">
    <property type="entry name" value="ANK"/>
    <property type="match status" value="4"/>
</dbReference>
<dbReference type="PANTHER" id="PTHR24125:SF5">
    <property type="entry name" value="ANKYRIN REPEAT PROTEIN"/>
    <property type="match status" value="1"/>
</dbReference>
<feature type="repeat" description="ANK" evidence="1">
    <location>
        <begin position="40"/>
        <end position="72"/>
    </location>
</feature>
<dbReference type="EnsemblMetazoa" id="HelroT66160">
    <property type="protein sequence ID" value="HelroP66160"/>
    <property type="gene ID" value="HelroG66160"/>
</dbReference>
<accession>T1FYH7</accession>
<dbReference type="Proteomes" id="UP000015101">
    <property type="component" value="Unassembled WGS sequence"/>
</dbReference>
<dbReference type="Gene3D" id="1.25.40.20">
    <property type="entry name" value="Ankyrin repeat-containing domain"/>
    <property type="match status" value="2"/>
</dbReference>
<dbReference type="InterPro" id="IPR052457">
    <property type="entry name" value="Ankyrin-DD_containing_protein"/>
</dbReference>
<protein>
    <recommendedName>
        <fullName evidence="2">Death domain-containing protein</fullName>
    </recommendedName>
</protein>
<dbReference type="CDD" id="cd01670">
    <property type="entry name" value="Death"/>
    <property type="match status" value="1"/>
</dbReference>
<evidence type="ECO:0000259" key="2">
    <source>
        <dbReference type="PROSITE" id="PS50017"/>
    </source>
</evidence>
<dbReference type="Pfam" id="PF00531">
    <property type="entry name" value="Death"/>
    <property type="match status" value="1"/>
</dbReference>
<sequence>MEQYTPQMDRSGLHYASANGHDQIVNQLLDSGADYDANDKGNTPLYSAAENDHPKIVQFLLNNGADVNAENIRLQTPLHIGVEKASVEVVDVLLHAGADLHIQEKSGKTALGIASRGSLIGIVDMIIKAEHDQCCDKENLSNVTHSKTRMSHSATAHNEVSDYLKSVFWKLATKQLKPNDWKMLAKHWQFTDNHIKAIEHQYTGNESYKEHGYRLLLIWYHSLEKNENPIKKLFEGLVAIGQRELAG</sequence>
<dbReference type="PROSITE" id="PS50088">
    <property type="entry name" value="ANK_REPEAT"/>
    <property type="match status" value="3"/>
</dbReference>
<dbReference type="SUPFAM" id="SSF47986">
    <property type="entry name" value="DEATH domain"/>
    <property type="match status" value="1"/>
</dbReference>
<evidence type="ECO:0000313" key="4">
    <source>
        <dbReference type="EnsemblMetazoa" id="HelroP66160"/>
    </source>
</evidence>
<gene>
    <name evidence="4" type="primary">20213875</name>
    <name evidence="3" type="ORF">HELRODRAFT_66160</name>
</gene>
<evidence type="ECO:0000313" key="5">
    <source>
        <dbReference type="Proteomes" id="UP000015101"/>
    </source>
</evidence>
<dbReference type="OrthoDB" id="448455at2759"/>
<reference evidence="3 5" key="2">
    <citation type="journal article" date="2013" name="Nature">
        <title>Insights into bilaterian evolution from three spiralian genomes.</title>
        <authorList>
            <person name="Simakov O."/>
            <person name="Marletaz F."/>
            <person name="Cho S.J."/>
            <person name="Edsinger-Gonzales E."/>
            <person name="Havlak P."/>
            <person name="Hellsten U."/>
            <person name="Kuo D.H."/>
            <person name="Larsson T."/>
            <person name="Lv J."/>
            <person name="Arendt D."/>
            <person name="Savage R."/>
            <person name="Osoegawa K."/>
            <person name="de Jong P."/>
            <person name="Grimwood J."/>
            <person name="Chapman J.A."/>
            <person name="Shapiro H."/>
            <person name="Aerts A."/>
            <person name="Otillar R.P."/>
            <person name="Terry A.Y."/>
            <person name="Boore J.L."/>
            <person name="Grigoriev I.V."/>
            <person name="Lindberg D.R."/>
            <person name="Seaver E.C."/>
            <person name="Weisblat D.A."/>
            <person name="Putnam N.H."/>
            <person name="Rokhsar D.S."/>
        </authorList>
    </citation>
    <scope>NUCLEOTIDE SEQUENCE</scope>
</reference>
<dbReference type="SUPFAM" id="SSF48403">
    <property type="entry name" value="Ankyrin repeat"/>
    <property type="match status" value="1"/>
</dbReference>
<dbReference type="InterPro" id="IPR000488">
    <property type="entry name" value="Death_dom"/>
</dbReference>